<proteinExistence type="predicted"/>
<reference evidence="1" key="1">
    <citation type="submission" date="2018-02" db="EMBL/GenBank/DDBJ databases">
        <title>Rhizophora mucronata_Transcriptome.</title>
        <authorList>
            <person name="Meera S.P."/>
            <person name="Sreeshan A."/>
            <person name="Augustine A."/>
        </authorList>
    </citation>
    <scope>NUCLEOTIDE SEQUENCE</scope>
    <source>
        <tissue evidence="1">Leaf</tissue>
    </source>
</reference>
<dbReference type="AlphaFoldDB" id="A0A2P2P5S6"/>
<accession>A0A2P2P5S6</accession>
<name>A0A2P2P5S6_RHIMU</name>
<organism evidence="1">
    <name type="scientific">Rhizophora mucronata</name>
    <name type="common">Asiatic mangrove</name>
    <dbReference type="NCBI Taxonomy" id="61149"/>
    <lineage>
        <taxon>Eukaryota</taxon>
        <taxon>Viridiplantae</taxon>
        <taxon>Streptophyta</taxon>
        <taxon>Embryophyta</taxon>
        <taxon>Tracheophyta</taxon>
        <taxon>Spermatophyta</taxon>
        <taxon>Magnoliopsida</taxon>
        <taxon>eudicotyledons</taxon>
        <taxon>Gunneridae</taxon>
        <taxon>Pentapetalae</taxon>
        <taxon>rosids</taxon>
        <taxon>fabids</taxon>
        <taxon>Malpighiales</taxon>
        <taxon>Rhizophoraceae</taxon>
        <taxon>Rhizophora</taxon>
    </lineage>
</organism>
<dbReference type="EMBL" id="GGEC01069519">
    <property type="protein sequence ID" value="MBX50003.1"/>
    <property type="molecule type" value="Transcribed_RNA"/>
</dbReference>
<evidence type="ECO:0000313" key="1">
    <source>
        <dbReference type="EMBL" id="MBX50003.1"/>
    </source>
</evidence>
<protein>
    <submittedName>
        <fullName evidence="1">Uncharacterized protein</fullName>
    </submittedName>
</protein>
<sequence length="42" mass="4602">MYTDSGLRFLTRPSGSPSMAEFFASTNITCLKFLLTRPSSIG</sequence>